<sequence length="371" mass="43308">MTNNNTMIDNNTVINNNTTIGNNITNNHIINKHITNNHINKNITNNLYLVVTTVDKYTKLIIYDITTGILLYPYLIFNRVLLTDIMDNMLLILEEDNRFRVMDIKKNKIILKGRIPVVDAILNIKLCKIYFIVIIYKSGDIFFYNKKMKVWMMQNKDYSSLYNNIYNYNNKSIIDGNDDRCDRNDNRGGKGIDDKSDGNIIDKSRDNKDDKNIIDNNIIIKDNKDNNMNNTNNTITKDNTNNNANTITTNNNTITTKDNITNKNNITDNSKIYLNNKNYTLLDLEYKYNVYSINGCIDGMIRIIHKVVRYSRSISNLTEADAYIIENMFLNVCDKGKKDEIMECMVNMNRNRNIQMFVSDLINTIRRNYYS</sequence>
<reference evidence="3" key="1">
    <citation type="journal article" date="2013" name="PLoS Genet.">
        <title>The genome of Spraguea lophii and the basis of host-microsporidian interactions.</title>
        <authorList>
            <person name="Campbell S.E."/>
            <person name="Williams T.A."/>
            <person name="Yousuf A."/>
            <person name="Soanes D.M."/>
            <person name="Paszkiewicz K.H."/>
            <person name="Williams B.A.P."/>
        </authorList>
    </citation>
    <scope>NUCLEOTIDE SEQUENCE [LARGE SCALE GENOMIC DNA]</scope>
    <source>
        <strain evidence="3">42_110</strain>
    </source>
</reference>
<dbReference type="HOGENOM" id="CLU_749189_0_0_1"/>
<protein>
    <submittedName>
        <fullName evidence="2">Uncharacterized protein</fullName>
    </submittedName>
</protein>
<accession>S7W7Q3</accession>
<dbReference type="InParanoid" id="S7W7Q3"/>
<dbReference type="Proteomes" id="UP000014978">
    <property type="component" value="Unassembled WGS sequence"/>
</dbReference>
<organism evidence="2 3">
    <name type="scientific">Spraguea lophii (strain 42_110)</name>
    <name type="common">Microsporidian parasite</name>
    <dbReference type="NCBI Taxonomy" id="1358809"/>
    <lineage>
        <taxon>Eukaryota</taxon>
        <taxon>Fungi</taxon>
        <taxon>Fungi incertae sedis</taxon>
        <taxon>Microsporidia</taxon>
        <taxon>Spragueidae</taxon>
        <taxon>Spraguea</taxon>
    </lineage>
</organism>
<name>S7W7Q3_SPRLO</name>
<evidence type="ECO:0000256" key="1">
    <source>
        <dbReference type="SAM" id="MobiDB-lite"/>
    </source>
</evidence>
<gene>
    <name evidence="2" type="ORF">SLOPH_1830</name>
</gene>
<dbReference type="VEuPathDB" id="MicrosporidiaDB:SLOPH_1830"/>
<keyword evidence="3" id="KW-1185">Reference proteome</keyword>
<feature type="region of interest" description="Disordered" evidence="1">
    <location>
        <begin position="177"/>
        <end position="206"/>
    </location>
</feature>
<dbReference type="AlphaFoldDB" id="S7W7Q3"/>
<evidence type="ECO:0000313" key="2">
    <source>
        <dbReference type="EMBL" id="EPR78846.1"/>
    </source>
</evidence>
<dbReference type="OrthoDB" id="2192933at2759"/>
<evidence type="ECO:0000313" key="3">
    <source>
        <dbReference type="Proteomes" id="UP000014978"/>
    </source>
</evidence>
<proteinExistence type="predicted"/>
<dbReference type="EMBL" id="ATCN01000528">
    <property type="protein sequence ID" value="EPR78846.1"/>
    <property type="molecule type" value="Genomic_DNA"/>
</dbReference>
<feature type="non-terminal residue" evidence="2">
    <location>
        <position position="371"/>
    </location>
</feature>
<comment type="caution">
    <text evidence="2">The sequence shown here is derived from an EMBL/GenBank/DDBJ whole genome shotgun (WGS) entry which is preliminary data.</text>
</comment>